<evidence type="ECO:0000313" key="2">
    <source>
        <dbReference type="Proteomes" id="UP001162156"/>
    </source>
</evidence>
<proteinExistence type="predicted"/>
<dbReference type="EMBL" id="JANEYF010000851">
    <property type="protein sequence ID" value="KAJ8967505.1"/>
    <property type="molecule type" value="Genomic_DNA"/>
</dbReference>
<dbReference type="Proteomes" id="UP001162156">
    <property type="component" value="Unassembled WGS sequence"/>
</dbReference>
<organism evidence="1 2">
    <name type="scientific">Rhamnusium bicolor</name>
    <dbReference type="NCBI Taxonomy" id="1586634"/>
    <lineage>
        <taxon>Eukaryota</taxon>
        <taxon>Metazoa</taxon>
        <taxon>Ecdysozoa</taxon>
        <taxon>Arthropoda</taxon>
        <taxon>Hexapoda</taxon>
        <taxon>Insecta</taxon>
        <taxon>Pterygota</taxon>
        <taxon>Neoptera</taxon>
        <taxon>Endopterygota</taxon>
        <taxon>Coleoptera</taxon>
        <taxon>Polyphaga</taxon>
        <taxon>Cucujiformia</taxon>
        <taxon>Chrysomeloidea</taxon>
        <taxon>Cerambycidae</taxon>
        <taxon>Lepturinae</taxon>
        <taxon>Rhagiini</taxon>
        <taxon>Rhamnusium</taxon>
    </lineage>
</organism>
<gene>
    <name evidence="1" type="ORF">NQ314_002820</name>
</gene>
<comment type="caution">
    <text evidence="1">The sequence shown here is derived from an EMBL/GenBank/DDBJ whole genome shotgun (WGS) entry which is preliminary data.</text>
</comment>
<protein>
    <recommendedName>
        <fullName evidence="3">Endonuclease/exonuclease/phosphatase domain-containing protein</fullName>
    </recommendedName>
</protein>
<name>A0AAV8ZQ68_9CUCU</name>
<sequence length="210" mass="24318">MPIKLGQIVQAHPNDYVLVVGDYNASKIEWVFHPLENCYVASEISDDYGENIVDSYNLLELHQFNGIFNNNGKLLDVVFSSIKNINVLICDTPLVPEDIPHHKALEILLDIPDKSEFKYKPPYSTHKFHSTNYDLMNEQINNVDWVGLLNNLNTVQCVSIFYIQISNIIIENVPLKGTIKNQYPVWYSANTKSLIKEKYELHKRWKKIPK</sequence>
<reference evidence="1" key="1">
    <citation type="journal article" date="2023" name="Insect Mol. Biol.">
        <title>Genome sequencing provides insights into the evolution of gene families encoding plant cell wall-degrading enzymes in longhorned beetles.</title>
        <authorList>
            <person name="Shin N.R."/>
            <person name="Okamura Y."/>
            <person name="Kirsch R."/>
            <person name="Pauchet Y."/>
        </authorList>
    </citation>
    <scope>NUCLEOTIDE SEQUENCE</scope>
    <source>
        <strain evidence="1">RBIC_L_NR</strain>
    </source>
</reference>
<dbReference type="AlphaFoldDB" id="A0AAV8ZQ68"/>
<evidence type="ECO:0000313" key="1">
    <source>
        <dbReference type="EMBL" id="KAJ8967505.1"/>
    </source>
</evidence>
<accession>A0AAV8ZQ68</accession>
<evidence type="ECO:0008006" key="3">
    <source>
        <dbReference type="Google" id="ProtNLM"/>
    </source>
</evidence>
<keyword evidence="2" id="KW-1185">Reference proteome</keyword>